<dbReference type="Proteomes" id="UP000003987">
    <property type="component" value="Unassembled WGS sequence"/>
</dbReference>
<proteinExistence type="predicted"/>
<organism evidence="1 2">
    <name type="scientific">Limosilactobacillus coleohominis 101-4-CHN</name>
    <dbReference type="NCBI Taxonomy" id="575594"/>
    <lineage>
        <taxon>Bacteria</taxon>
        <taxon>Bacillati</taxon>
        <taxon>Bacillota</taxon>
        <taxon>Bacilli</taxon>
        <taxon>Lactobacillales</taxon>
        <taxon>Lactobacillaceae</taxon>
        <taxon>Limosilactobacillus</taxon>
    </lineage>
</organism>
<evidence type="ECO:0000313" key="1">
    <source>
        <dbReference type="EMBL" id="EEU30890.1"/>
    </source>
</evidence>
<dbReference type="EMBL" id="GG698802">
    <property type="protein sequence ID" value="EEU30890.1"/>
    <property type="molecule type" value="Genomic_DNA"/>
</dbReference>
<gene>
    <name evidence="1" type="ORF">HMPREF0501_00295</name>
</gene>
<dbReference type="AlphaFoldDB" id="C7XUC9"/>
<accession>C7XUC9</accession>
<name>C7XUC9_9LACO</name>
<dbReference type="STRING" id="575594.HMPREF0501_00295"/>
<evidence type="ECO:0000313" key="2">
    <source>
        <dbReference type="Proteomes" id="UP000003987"/>
    </source>
</evidence>
<protein>
    <submittedName>
        <fullName evidence="1">Uncharacterized protein</fullName>
    </submittedName>
</protein>
<sequence>MEVSQMMQQVYQLTNHGQVVIDQADGQQLTFSNGGVDGEFQVFVTDIDPVPELFNQVGELPNGDYVVKGIAIGKDVPEIKFSGHYLVYGNPEDGNVMIVKQR</sequence>
<dbReference type="eggNOG" id="ENOG5030BDZ">
    <property type="taxonomic scope" value="Bacteria"/>
</dbReference>
<keyword evidence="2" id="KW-1185">Reference proteome</keyword>
<reference evidence="1 2" key="1">
    <citation type="submission" date="2009-06" db="EMBL/GenBank/DDBJ databases">
        <title>The Genome Sequence of Lactobacillus coleohominis strain 101-4-CHN.</title>
        <authorList>
            <consortium name="The Broad Institute Genome Sequencing Platform"/>
            <person name="Ward D."/>
            <person name="Young S.K."/>
            <person name="Zeng Q."/>
            <person name="Koehrsen M."/>
            <person name="Alvarado L."/>
            <person name="Berlin A."/>
            <person name="Borenstein D."/>
            <person name="Chen Z."/>
            <person name="Engels R."/>
            <person name="Freedman E."/>
            <person name="Gellesch M."/>
            <person name="Goldberg J."/>
            <person name="Griggs A."/>
            <person name="Gujja S."/>
            <person name="Heiman D."/>
            <person name="Hepburn T."/>
            <person name="Howarth C."/>
            <person name="Jen D."/>
            <person name="Larson L."/>
            <person name="Lewis B."/>
            <person name="Mehta T."/>
            <person name="Park D."/>
            <person name="Pearson M."/>
            <person name="Roberts A."/>
            <person name="Saif S."/>
            <person name="Shea T."/>
            <person name="Shenoy N."/>
            <person name="Sisk P."/>
            <person name="Stolte C."/>
            <person name="Sykes S."/>
            <person name="Walk T."/>
            <person name="White J."/>
            <person name="Yandava C."/>
            <person name="Liu Y."/>
            <person name="Xu Q."/>
            <person name="Lander E."/>
            <person name="Nusbaum C."/>
            <person name="Galagan J."/>
            <person name="Birren B."/>
        </authorList>
    </citation>
    <scope>NUCLEOTIDE SEQUENCE [LARGE SCALE GENOMIC DNA]</scope>
    <source>
        <strain evidence="1 2">101-4-CHN</strain>
    </source>
</reference>
<dbReference type="HOGENOM" id="CLU_2287947_0_0_9"/>